<sequence>MSPRELWLRFETYHDVTYFTPESRAVTDELGCRGGWMGYFGMRAAPLGAAAPETVTAAFFSFHPRKVARALPAAWEVASPEVFLRARLRGVDRALRRMLPAAGDGADGALAVDGEVVAEAAGLAVRAAAAAPLEGRVLGAANAALPVPEEPHLALWQACTTLRELRGDGHLAALVAAGLTACETLVLFGADKGLDPQYLRTARGWDEDEWRAAEASLAARGLHGDGGITPAGRALREDVERRTDEAAARPWQSLGEAGAARFLELMTPIALALGRRNDAMRPNPMALDPVGELTA</sequence>
<evidence type="ECO:0000313" key="1">
    <source>
        <dbReference type="EMBL" id="MBM7813225.1"/>
    </source>
</evidence>
<name>A0ABS2SB83_9PSEU</name>
<evidence type="ECO:0008006" key="3">
    <source>
        <dbReference type="Google" id="ProtNLM"/>
    </source>
</evidence>
<dbReference type="RefSeq" id="WP_239562299.1">
    <property type="nucleotide sequence ID" value="NZ_JAFBCL010000001.1"/>
</dbReference>
<organism evidence="1 2">
    <name type="scientific">Saccharothrix algeriensis</name>
    <dbReference type="NCBI Taxonomy" id="173560"/>
    <lineage>
        <taxon>Bacteria</taxon>
        <taxon>Bacillati</taxon>
        <taxon>Actinomycetota</taxon>
        <taxon>Actinomycetes</taxon>
        <taxon>Pseudonocardiales</taxon>
        <taxon>Pseudonocardiaceae</taxon>
        <taxon>Saccharothrix</taxon>
    </lineage>
</organism>
<comment type="caution">
    <text evidence="1">The sequence shown here is derived from an EMBL/GenBank/DDBJ whole genome shotgun (WGS) entry which is preliminary data.</text>
</comment>
<proteinExistence type="predicted"/>
<evidence type="ECO:0000313" key="2">
    <source>
        <dbReference type="Proteomes" id="UP001195724"/>
    </source>
</evidence>
<protein>
    <recommendedName>
        <fullName evidence="3">SalK</fullName>
    </recommendedName>
</protein>
<keyword evidence="2" id="KW-1185">Reference proteome</keyword>
<reference evidence="1 2" key="1">
    <citation type="submission" date="2021-01" db="EMBL/GenBank/DDBJ databases">
        <title>Sequencing the genomes of 1000 actinobacteria strains.</title>
        <authorList>
            <person name="Klenk H.-P."/>
        </authorList>
    </citation>
    <scope>NUCLEOTIDE SEQUENCE [LARGE SCALE GENOMIC DNA]</scope>
    <source>
        <strain evidence="1 2">DSM 44581</strain>
    </source>
</reference>
<accession>A0ABS2SB83</accession>
<dbReference type="InterPro" id="IPR054058">
    <property type="entry name" value="HTH_67"/>
</dbReference>
<dbReference type="Proteomes" id="UP001195724">
    <property type="component" value="Unassembled WGS sequence"/>
</dbReference>
<dbReference type="EMBL" id="JAFBCL010000001">
    <property type="protein sequence ID" value="MBM7813225.1"/>
    <property type="molecule type" value="Genomic_DNA"/>
</dbReference>
<dbReference type="Pfam" id="PF21863">
    <property type="entry name" value="HTH_67"/>
    <property type="match status" value="1"/>
</dbReference>
<gene>
    <name evidence="1" type="ORF">JOE68_004090</name>
</gene>
<dbReference type="NCBIfam" id="NF047719">
    <property type="entry name" value="SCO6745_fam_HTH"/>
    <property type="match status" value="1"/>
</dbReference>